<dbReference type="Proteomes" id="UP000006327">
    <property type="component" value="Unassembled WGS sequence"/>
</dbReference>
<accession>K6Y607</accession>
<dbReference type="eggNOG" id="COG3228">
    <property type="taxonomic scope" value="Bacteria"/>
</dbReference>
<proteinExistence type="predicted"/>
<reference evidence="1 2" key="1">
    <citation type="journal article" date="2017" name="Antonie Van Leeuwenhoek">
        <title>Rhizobium rhizosphaerae sp. nov., a novel species isolated from rice rhizosphere.</title>
        <authorList>
            <person name="Zhao J.J."/>
            <person name="Zhang J."/>
            <person name="Zhang R.J."/>
            <person name="Zhang C.W."/>
            <person name="Yin H.Q."/>
            <person name="Zhang X.X."/>
        </authorList>
    </citation>
    <scope>NUCLEOTIDE SEQUENCE [LARGE SCALE GENOMIC DNA]</scope>
    <source>
        <strain evidence="1 2">BSs20135</strain>
    </source>
</reference>
<dbReference type="RefSeq" id="WP_007620111.1">
    <property type="nucleotide sequence ID" value="NZ_BAEO01000029.1"/>
</dbReference>
<evidence type="ECO:0008006" key="3">
    <source>
        <dbReference type="Google" id="ProtNLM"/>
    </source>
</evidence>
<dbReference type="EMBL" id="BAEO01000029">
    <property type="protein sequence ID" value="GAC19371.1"/>
    <property type="molecule type" value="Genomic_DNA"/>
</dbReference>
<evidence type="ECO:0000313" key="1">
    <source>
        <dbReference type="EMBL" id="GAC19371.1"/>
    </source>
</evidence>
<comment type="caution">
    <text evidence="1">The sequence shown here is derived from an EMBL/GenBank/DDBJ whole genome shotgun (WGS) entry which is preliminary data.</text>
</comment>
<protein>
    <recommendedName>
        <fullName evidence="3">Restriction endonuclease type IV Mrr domain-containing protein</fullName>
    </recommendedName>
</protein>
<dbReference type="STRING" id="493475.GARC_2405"/>
<evidence type="ECO:0000313" key="2">
    <source>
        <dbReference type="Proteomes" id="UP000006327"/>
    </source>
</evidence>
<sequence length="167" mass="18078">MAALKNEGIEIAEAEIGIKFEEVTKVIFEQLGLAVDEDLGKLINTARDQADILISVSEDDVIIGEAKTCKNGDFAKYSSTSRQVKAYVNRCENAGKRVAQVLIVAPSFSDDFVESAEMDTEVNISLLEAAGLKLILDAFNSRIHPKFSAKLFTKGGLLKAGLIAKNI</sequence>
<gene>
    <name evidence="1" type="ORF">GARC_2405</name>
</gene>
<organism evidence="1 2">
    <name type="scientific">Paraglaciecola arctica BSs20135</name>
    <dbReference type="NCBI Taxonomy" id="493475"/>
    <lineage>
        <taxon>Bacteria</taxon>
        <taxon>Pseudomonadati</taxon>
        <taxon>Pseudomonadota</taxon>
        <taxon>Gammaproteobacteria</taxon>
        <taxon>Alteromonadales</taxon>
        <taxon>Alteromonadaceae</taxon>
        <taxon>Paraglaciecola</taxon>
    </lineage>
</organism>
<name>K6Y607_9ALTE</name>
<keyword evidence="2" id="KW-1185">Reference proteome</keyword>
<dbReference type="AlphaFoldDB" id="K6Y607"/>